<protein>
    <submittedName>
        <fullName evidence="2">Uncharacterized protein</fullName>
    </submittedName>
</protein>
<feature type="region of interest" description="Disordered" evidence="1">
    <location>
        <begin position="180"/>
        <end position="270"/>
    </location>
</feature>
<dbReference type="Proteomes" id="UP000178176">
    <property type="component" value="Unassembled WGS sequence"/>
</dbReference>
<evidence type="ECO:0000256" key="1">
    <source>
        <dbReference type="SAM" id="MobiDB-lite"/>
    </source>
</evidence>
<dbReference type="AlphaFoldDB" id="A0A1F4YH81"/>
<sequence>MRDKVWHEQSWQSRLKSQQEARSAKFASHQEKPNQQVGITFEIKDDGSVVAHVPAGTSVNQLANDVADKFFQNPQATLDQRVACAQATLAEHPDLPQLPNGERGFAKDQDVTLSPQACVLGLMPDMSQAVAALQPAPDQTLNNQPPENRLDFYFNLGIAVVGILVLGKFAKWVYDIRHHPASSPEVPAPKPLTQLPTNPEPDSLAQMTQTMAGLSGHLRRERRAQKQETEHLRRQQEQEQASKRRQEADRQATVERDRQKAPPLFSTGPVIDAASPFALQEIMASAGGAGKRPVNLPDDPSIASSTIESIVADLGLQPLSPEELDALARAQGPLALGTLNEGPVRVGRLKPGQRFLLRGDAQIIVEADLSDQS</sequence>
<organism evidence="2 3">
    <name type="scientific">Candidatus Amesbacteria bacterium RIFCSPHIGHO2_01_FULL_48_32b</name>
    <dbReference type="NCBI Taxonomy" id="1797253"/>
    <lineage>
        <taxon>Bacteria</taxon>
        <taxon>Candidatus Amesiibacteriota</taxon>
    </lineage>
</organism>
<reference evidence="2 3" key="1">
    <citation type="journal article" date="2016" name="Nat. Commun.">
        <title>Thousands of microbial genomes shed light on interconnected biogeochemical processes in an aquifer system.</title>
        <authorList>
            <person name="Anantharaman K."/>
            <person name="Brown C.T."/>
            <person name="Hug L.A."/>
            <person name="Sharon I."/>
            <person name="Castelle C.J."/>
            <person name="Probst A.J."/>
            <person name="Thomas B.C."/>
            <person name="Singh A."/>
            <person name="Wilkins M.J."/>
            <person name="Karaoz U."/>
            <person name="Brodie E.L."/>
            <person name="Williams K.H."/>
            <person name="Hubbard S.S."/>
            <person name="Banfield J.F."/>
        </authorList>
    </citation>
    <scope>NUCLEOTIDE SEQUENCE [LARGE SCALE GENOMIC DNA]</scope>
</reference>
<comment type="caution">
    <text evidence="2">The sequence shown here is derived from an EMBL/GenBank/DDBJ whole genome shotgun (WGS) entry which is preliminary data.</text>
</comment>
<evidence type="ECO:0000313" key="3">
    <source>
        <dbReference type="Proteomes" id="UP000178176"/>
    </source>
</evidence>
<name>A0A1F4YH81_9BACT</name>
<feature type="compositionally biased region" description="Basic and acidic residues" evidence="1">
    <location>
        <begin position="224"/>
        <end position="260"/>
    </location>
</feature>
<gene>
    <name evidence="2" type="ORF">A2876_05030</name>
</gene>
<feature type="region of interest" description="Disordered" evidence="1">
    <location>
        <begin position="1"/>
        <end position="33"/>
    </location>
</feature>
<dbReference type="EMBL" id="MEXH01000001">
    <property type="protein sequence ID" value="OGC93238.1"/>
    <property type="molecule type" value="Genomic_DNA"/>
</dbReference>
<feature type="compositionally biased region" description="Basic and acidic residues" evidence="1">
    <location>
        <begin position="17"/>
        <end position="32"/>
    </location>
</feature>
<proteinExistence type="predicted"/>
<accession>A0A1F4YH81</accession>
<evidence type="ECO:0000313" key="2">
    <source>
        <dbReference type="EMBL" id="OGC93238.1"/>
    </source>
</evidence>